<keyword evidence="1" id="KW-0472">Membrane</keyword>
<reference evidence="2 3" key="1">
    <citation type="journal article" date="2010" name="Nature">
        <title>Nitrite-driven anaerobic methane oxidation by oxygenic bacteria.</title>
        <authorList>
            <person name="Ettwig K.F."/>
            <person name="Butler M.K."/>
            <person name="Le Paslier D."/>
            <person name="Pelletier E."/>
            <person name="Mangenot S."/>
            <person name="Kuypers M.M.M."/>
            <person name="Schreiber F."/>
            <person name="Dutilh B.E."/>
            <person name="Zedelius J."/>
            <person name="de Beer D."/>
            <person name="Gloerich J."/>
            <person name="Wessels H.J.C.T."/>
            <person name="van Allen T."/>
            <person name="Luesken F."/>
            <person name="Wu M."/>
            <person name="van de Pas-Schoonen K.T."/>
            <person name="Op den Camp H.J.M."/>
            <person name="Janssen-Megens E.M."/>
            <person name="Francoijs K-J."/>
            <person name="Stunnenberg H."/>
            <person name="Weissenbach J."/>
            <person name="Jetten M.S.M."/>
            <person name="Strous M."/>
        </authorList>
    </citation>
    <scope>NUCLEOTIDE SEQUENCE [LARGE SCALE GENOMIC DNA]</scope>
</reference>
<feature type="transmembrane region" description="Helical" evidence="1">
    <location>
        <begin position="20"/>
        <end position="43"/>
    </location>
</feature>
<accession>D5MMC0</accession>
<evidence type="ECO:0000313" key="2">
    <source>
        <dbReference type="EMBL" id="CBE68006.1"/>
    </source>
</evidence>
<organism evidence="2 3">
    <name type="scientific">Methylomirabilis oxygeniifera</name>
    <dbReference type="NCBI Taxonomy" id="671143"/>
    <lineage>
        <taxon>Bacteria</taxon>
        <taxon>Candidatus Methylomirabilota</taxon>
        <taxon>Candidatus Methylomirabilia</taxon>
        <taxon>Candidatus Methylomirabilales</taxon>
        <taxon>Candidatus Methylomirabilaceae</taxon>
        <taxon>Candidatus Methylomirabilis</taxon>
    </lineage>
</organism>
<protein>
    <submittedName>
        <fullName evidence="2">Uncharacterized protein</fullName>
    </submittedName>
</protein>
<dbReference type="KEGG" id="mox:DAMO_0945"/>
<dbReference type="STRING" id="671143.DAMO_0945"/>
<sequence length="60" mass="6747">MLGVLRCLLCLRIDELIRPFFVPPTVISVASLNVSLLFAWVLLYARAKDEGNFAPKNRGE</sequence>
<dbReference type="HOGENOM" id="CLU_2932666_0_0_0"/>
<keyword evidence="1" id="KW-1133">Transmembrane helix</keyword>
<proteinExistence type="predicted"/>
<evidence type="ECO:0000256" key="1">
    <source>
        <dbReference type="SAM" id="Phobius"/>
    </source>
</evidence>
<name>D5MMC0_METO1</name>
<dbReference type="AlphaFoldDB" id="D5MMC0"/>
<dbReference type="EMBL" id="FP565575">
    <property type="protein sequence ID" value="CBE68006.1"/>
    <property type="molecule type" value="Genomic_DNA"/>
</dbReference>
<dbReference type="Proteomes" id="UP000006898">
    <property type="component" value="Chromosome"/>
</dbReference>
<keyword evidence="1" id="KW-0812">Transmembrane</keyword>
<evidence type="ECO:0000313" key="3">
    <source>
        <dbReference type="Proteomes" id="UP000006898"/>
    </source>
</evidence>
<gene>
    <name evidence="2" type="ORF">DAMO_0945</name>
</gene>